<protein>
    <submittedName>
        <fullName evidence="4">C-type lectin domain-containing protein</fullName>
    </submittedName>
</protein>
<proteinExistence type="predicted"/>
<sequence length="512" mass="58197">MRSFIGLLAALLVLPSCLLASITYEKVIACAILEKLENTPYIFVGDQSRAKAWSWSTDDSEFIDAYYFHGEDCGFESIAQLCRSSYNNVSYGKEMNETKTYHIEKFWYEKGNKEIETKNETLEAKLFKCQDYIRAEEPSVPKGSWSDRLSTAFAMRGKCKSEGDWKKTAKDECGTTPTHYNLGAKCGDRAEYLEIIFVCDAPNKNTIFEAREEFLEQREDYFHNSQFAVLQRYAELAEKLMEASAKNKTESVDIFERELTKVSVMVSHTINGAHKLTSLSTLQLNPELHELLSHDEHGYKSRENVFTRAKYAVRNIAIDRSTQLFHLAVTPLSNGSLENGSMGFMTYAFDDDMPGDLSKYDVENLLSIMDQHSGGLEDFPELKEPLMDYYVDCIKNHTLGIAPEHLDFLREPSAHARIAEMYEDIFNPGLIDKKYLDKPKSSSSYSFFWPCVIVAVVLALGAFYVRRHGIPRVGDVPIFRRFFNANDEEQLVEEGVSGVENPTFVAEVPGQA</sequence>
<keyword evidence="1" id="KW-1133">Transmembrane helix</keyword>
<dbReference type="WBParaSite" id="L893_g6335.t2">
    <property type="protein sequence ID" value="L893_g6335.t2"/>
    <property type="gene ID" value="L893_g6335"/>
</dbReference>
<dbReference type="AlphaFoldDB" id="A0A1I8AIK9"/>
<keyword evidence="3" id="KW-1185">Reference proteome</keyword>
<keyword evidence="1" id="KW-0472">Membrane</keyword>
<keyword evidence="2" id="KW-0732">Signal</keyword>
<evidence type="ECO:0000256" key="1">
    <source>
        <dbReference type="SAM" id="Phobius"/>
    </source>
</evidence>
<accession>A0A1I8AIK9</accession>
<evidence type="ECO:0000313" key="3">
    <source>
        <dbReference type="Proteomes" id="UP000095287"/>
    </source>
</evidence>
<organism evidence="3 4">
    <name type="scientific">Steinernema glaseri</name>
    <dbReference type="NCBI Taxonomy" id="37863"/>
    <lineage>
        <taxon>Eukaryota</taxon>
        <taxon>Metazoa</taxon>
        <taxon>Ecdysozoa</taxon>
        <taxon>Nematoda</taxon>
        <taxon>Chromadorea</taxon>
        <taxon>Rhabditida</taxon>
        <taxon>Tylenchina</taxon>
        <taxon>Panagrolaimomorpha</taxon>
        <taxon>Strongyloidoidea</taxon>
        <taxon>Steinernematidae</taxon>
        <taxon>Steinernema</taxon>
    </lineage>
</organism>
<reference evidence="4" key="1">
    <citation type="submission" date="2016-11" db="UniProtKB">
        <authorList>
            <consortium name="WormBaseParasite"/>
        </authorList>
    </citation>
    <scope>IDENTIFICATION</scope>
</reference>
<feature type="transmembrane region" description="Helical" evidence="1">
    <location>
        <begin position="447"/>
        <end position="465"/>
    </location>
</feature>
<feature type="chain" id="PRO_5009314770" evidence="2">
    <location>
        <begin position="21"/>
        <end position="512"/>
    </location>
</feature>
<feature type="signal peptide" evidence="2">
    <location>
        <begin position="1"/>
        <end position="20"/>
    </location>
</feature>
<name>A0A1I8AIK9_9BILA</name>
<evidence type="ECO:0000256" key="2">
    <source>
        <dbReference type="SAM" id="SignalP"/>
    </source>
</evidence>
<keyword evidence="1" id="KW-0812">Transmembrane</keyword>
<dbReference type="Proteomes" id="UP000095287">
    <property type="component" value="Unplaced"/>
</dbReference>
<evidence type="ECO:0000313" key="4">
    <source>
        <dbReference type="WBParaSite" id="L893_g6335.t2"/>
    </source>
</evidence>